<feature type="region of interest" description="Disordered" evidence="1">
    <location>
        <begin position="385"/>
        <end position="410"/>
    </location>
</feature>
<keyword evidence="4" id="KW-1185">Reference proteome</keyword>
<reference evidence="3 5" key="2">
    <citation type="journal article" date="2018" name="Elife">
        <title>Functional genomics of lipid metabolism in the oleaginous yeast Rhodosporidium toruloides.</title>
        <authorList>
            <person name="Coradetti S.T."/>
            <person name="Pinel D."/>
            <person name="Geiselman G."/>
            <person name="Ito M."/>
            <person name="Mondo S."/>
            <person name="Reilly M.C."/>
            <person name="Cheng Y.F."/>
            <person name="Bauer S."/>
            <person name="Grigoriev I."/>
            <person name="Gladden J.M."/>
            <person name="Simmons B.A."/>
            <person name="Brem R."/>
            <person name="Arkin A.P."/>
            <person name="Skerker J.M."/>
        </authorList>
    </citation>
    <scope>NUCLEOTIDE SEQUENCE [LARGE SCALE GENOMIC DNA]</scope>
    <source>
        <strain evidence="3 5">NBRC 0880</strain>
    </source>
</reference>
<organism evidence="2 4">
    <name type="scientific">Rhodotorula toruloides</name>
    <name type="common">Yeast</name>
    <name type="synonym">Rhodosporidium toruloides</name>
    <dbReference type="NCBI Taxonomy" id="5286"/>
    <lineage>
        <taxon>Eukaryota</taxon>
        <taxon>Fungi</taxon>
        <taxon>Dikarya</taxon>
        <taxon>Basidiomycota</taxon>
        <taxon>Pucciniomycotina</taxon>
        <taxon>Microbotryomycetes</taxon>
        <taxon>Sporidiobolales</taxon>
        <taxon>Sporidiobolaceae</taxon>
        <taxon>Rhodotorula</taxon>
    </lineage>
</organism>
<evidence type="ECO:0000313" key="2">
    <source>
        <dbReference type="EMBL" id="CTR06737.1"/>
    </source>
</evidence>
<gene>
    <name evidence="2" type="primary">FGENESH: predicted gene_5.143</name>
    <name evidence="3" type="ORF">AAT19DRAFT_13919</name>
    <name evidence="2" type="ORF">BN2166_0025980</name>
</gene>
<feature type="region of interest" description="Disordered" evidence="1">
    <location>
        <begin position="465"/>
        <end position="498"/>
    </location>
</feature>
<name>A0A0K3CDR1_RHOTO</name>
<evidence type="ECO:0000313" key="4">
    <source>
        <dbReference type="Proteomes" id="UP000199069"/>
    </source>
</evidence>
<protein>
    <submittedName>
        <fullName evidence="2 3">Proteophosphoglycan 5</fullName>
    </submittedName>
</protein>
<dbReference type="InterPro" id="IPR008266">
    <property type="entry name" value="Tyr_kinase_AS"/>
</dbReference>
<sequence length="665" mass="70793">MYPTYYLLLPSWQPPPIRPVPPPVDFFLTACPTVDGVLASKPYARAASEGPLAVLYDPTLAKSMSGTGLGSVNLNLLGATAVDAKLSRTADAMRRLTHALTGDYGFIELAPSPLARSKESLTHCEIRTKGITSKGRAKLALRASSARYGSLRLPPNLADINVWQFLKETSEISGIATIFWTDGTYYVPAMRITLDQPPPVVPLPSLSSRLSSPQTAPPPQSLSHPYFLVIGEKTPLGVSYNQPFVNALPRASGIPPYTHNTSFVYSLLASTARPEDLYRGVISDLWRNPNLHVMLGESGLSPMTAGPLASAAGSTPSWIGGGAGATAFGGVPGASGFGGSPSGSGPSGTGDGGGGGSFPSAPQYVRGGSAGYTAASGVYPQASGAAVGGSDQPVTNLSQASDAGAVEDTSKSAAAQEEYASRWTKDYVPLRLQDTAELTAIPIACSYESENVFIAGTLYRLPPQTDTSTPPLIDVRPATPTKSSSDTSRTSATANASTSPRLLVFRDEPLAGGGTSSVHELKHDPDVLMKISVWEDDLPAAEHEGRLYQRFGKELTGIVPEFYGMFSGRPLRTDSIILLLARHGRPVRVWGDLTKVQRKRLYQSSLRLHEVGIMHNDLSANNILVDYKTDEVRVIDLNYATEHVCPGPKICPELKELSWLVYKDP</sequence>
<reference evidence="2 4" key="1">
    <citation type="submission" date="2015-07" db="EMBL/GenBank/DDBJ databases">
        <authorList>
            <person name="Cajimat M.N.B."/>
            <person name="Milazzo M.L."/>
            <person name="Fulhorst C.F."/>
        </authorList>
    </citation>
    <scope>NUCLEOTIDE SEQUENCE [LARGE SCALE GENOMIC DNA]</scope>
    <source>
        <strain evidence="2">Single colony</strain>
    </source>
</reference>
<dbReference type="PROSITE" id="PS00109">
    <property type="entry name" value="PROTEIN_KINASE_TYR"/>
    <property type="match status" value="1"/>
</dbReference>
<dbReference type="GO" id="GO:0004672">
    <property type="term" value="F:protein kinase activity"/>
    <property type="evidence" value="ECO:0007669"/>
    <property type="project" value="InterPro"/>
</dbReference>
<feature type="region of interest" description="Disordered" evidence="1">
    <location>
        <begin position="334"/>
        <end position="362"/>
    </location>
</feature>
<dbReference type="EMBL" id="CWKI01000005">
    <property type="protein sequence ID" value="CTR06737.1"/>
    <property type="molecule type" value="Genomic_DNA"/>
</dbReference>
<accession>A0A0K3CDR1</accession>
<feature type="compositionally biased region" description="Polar residues" evidence="1">
    <location>
        <begin position="392"/>
        <end position="401"/>
    </location>
</feature>
<evidence type="ECO:0000313" key="5">
    <source>
        <dbReference type="Proteomes" id="UP000239560"/>
    </source>
</evidence>
<dbReference type="EMBL" id="LCTV02000005">
    <property type="protein sequence ID" value="PRQ74897.1"/>
    <property type="molecule type" value="Genomic_DNA"/>
</dbReference>
<proteinExistence type="predicted"/>
<evidence type="ECO:0000256" key="1">
    <source>
        <dbReference type="SAM" id="MobiDB-lite"/>
    </source>
</evidence>
<dbReference type="OrthoDB" id="2523927at2759"/>
<dbReference type="SUPFAM" id="SSF56112">
    <property type="entry name" value="Protein kinase-like (PK-like)"/>
    <property type="match status" value="1"/>
</dbReference>
<dbReference type="Gene3D" id="1.10.510.10">
    <property type="entry name" value="Transferase(Phosphotransferase) domain 1"/>
    <property type="match status" value="1"/>
</dbReference>
<dbReference type="AlphaFoldDB" id="A0A0K3CDR1"/>
<dbReference type="Proteomes" id="UP000199069">
    <property type="component" value="Unassembled WGS sequence"/>
</dbReference>
<dbReference type="InterPro" id="IPR011009">
    <property type="entry name" value="Kinase-like_dom_sf"/>
</dbReference>
<dbReference type="Proteomes" id="UP000239560">
    <property type="component" value="Unassembled WGS sequence"/>
</dbReference>
<feature type="compositionally biased region" description="Gly residues" evidence="1">
    <location>
        <begin position="334"/>
        <end position="357"/>
    </location>
</feature>
<feature type="compositionally biased region" description="Low complexity" evidence="1">
    <location>
        <begin position="479"/>
        <end position="498"/>
    </location>
</feature>
<evidence type="ECO:0000313" key="3">
    <source>
        <dbReference type="EMBL" id="PRQ74897.1"/>
    </source>
</evidence>